<dbReference type="InterPro" id="IPR050681">
    <property type="entry name" value="CDF/SLC30A"/>
</dbReference>
<dbReference type="PANTHER" id="PTHR11562">
    <property type="entry name" value="CATION EFFLUX PROTEIN/ ZINC TRANSPORTER"/>
    <property type="match status" value="1"/>
</dbReference>
<dbReference type="AlphaFoldDB" id="A0AAP9HEG3"/>
<evidence type="ECO:0000256" key="6">
    <source>
        <dbReference type="ARBA" id="ARBA00023065"/>
    </source>
</evidence>
<feature type="transmembrane region" description="Helical" evidence="8">
    <location>
        <begin position="159"/>
        <end position="179"/>
    </location>
</feature>
<feature type="domain" description="Cation efflux protein transmembrane" evidence="9">
    <location>
        <begin position="23"/>
        <end position="215"/>
    </location>
</feature>
<dbReference type="InterPro" id="IPR058533">
    <property type="entry name" value="Cation_efflux_TM"/>
</dbReference>
<reference evidence="11 12" key="1">
    <citation type="submission" date="2019-11" db="EMBL/GenBank/DDBJ databases">
        <title>FDA dAtabase for Regulatory Grade micrObial Sequences (FDA-ARGOS): Supporting development and validation of Infectious Disease Dx tests.</title>
        <authorList>
            <person name="Turner S."/>
            <person name="Byrd R."/>
            <person name="Tallon L."/>
            <person name="Sadzewicz L."/>
            <person name="Vavikolanu K."/>
            <person name="Mehta A."/>
            <person name="Aluvathingal J."/>
            <person name="Nadendla S."/>
            <person name="Myers T."/>
            <person name="Yan Y."/>
            <person name="Sichtig H."/>
        </authorList>
    </citation>
    <scope>NUCLEOTIDE SEQUENCE [LARGE SCALE GENOMIC DNA]</scope>
    <source>
        <strain evidence="11 12">FDAARGOS_741</strain>
    </source>
</reference>
<gene>
    <name evidence="11" type="ORF">FOC49_07220</name>
</gene>
<dbReference type="GO" id="GO:0005385">
    <property type="term" value="F:zinc ion transmembrane transporter activity"/>
    <property type="evidence" value="ECO:0007669"/>
    <property type="project" value="TreeGrafter"/>
</dbReference>
<keyword evidence="4 8" id="KW-0812">Transmembrane</keyword>
<evidence type="ECO:0000256" key="2">
    <source>
        <dbReference type="ARBA" id="ARBA00008873"/>
    </source>
</evidence>
<keyword evidence="5 8" id="KW-1133">Transmembrane helix</keyword>
<evidence type="ECO:0000256" key="4">
    <source>
        <dbReference type="ARBA" id="ARBA00022692"/>
    </source>
</evidence>
<protein>
    <submittedName>
        <fullName evidence="11">Cation diffusion facilitator family transporter</fullName>
    </submittedName>
</protein>
<keyword evidence="12" id="KW-1185">Reference proteome</keyword>
<evidence type="ECO:0000313" key="12">
    <source>
        <dbReference type="Proteomes" id="UP000425411"/>
    </source>
</evidence>
<keyword evidence="7 8" id="KW-0472">Membrane</keyword>
<dbReference type="Gene3D" id="1.20.1510.10">
    <property type="entry name" value="Cation efflux protein transmembrane domain"/>
    <property type="match status" value="1"/>
</dbReference>
<evidence type="ECO:0000256" key="3">
    <source>
        <dbReference type="ARBA" id="ARBA00022448"/>
    </source>
</evidence>
<sequence length="299" mass="34126">MITYNFHHKKHYKIQQYSKKILYTSLILTTAFALLEYIGGIISNSLALLGDSFHMFSDVAALGFSLIALIYSAKKPNKHYTFGFVRLEIIAAFINGLALIIISIYLLYEAIMRLYNPRDIDFKTMLIISTVGLLFNVVITIILTKSLKKEDNLNIQSALWHFLGDLISSVGIIISSTIIYFTGYIVVDIIMSIIITIILFRGGFKITRSSYIILMEGTTLNTTEIYEKISEIEGVANIHEFHIWHTDTNETNAAMHILLNEYSINKDYTIVENIKILLEKEYGIEHCFVALENTSFNKH</sequence>
<dbReference type="InterPro" id="IPR036837">
    <property type="entry name" value="Cation_efflux_CTD_sf"/>
</dbReference>
<evidence type="ECO:0000259" key="9">
    <source>
        <dbReference type="Pfam" id="PF01545"/>
    </source>
</evidence>
<name>A0AAP9HEG3_9BACL</name>
<feature type="domain" description="Cation efflux protein cytoplasmic" evidence="10">
    <location>
        <begin position="222"/>
        <end position="292"/>
    </location>
</feature>
<comment type="similarity">
    <text evidence="2">Belongs to the cation diffusion facilitator (CDF) transporter (TC 2.A.4) family. SLC30A subfamily.</text>
</comment>
<dbReference type="InterPro" id="IPR002524">
    <property type="entry name" value="Cation_efflux"/>
</dbReference>
<evidence type="ECO:0000256" key="7">
    <source>
        <dbReference type="ARBA" id="ARBA00023136"/>
    </source>
</evidence>
<feature type="transmembrane region" description="Helical" evidence="8">
    <location>
        <begin position="54"/>
        <end position="73"/>
    </location>
</feature>
<dbReference type="Pfam" id="PF01545">
    <property type="entry name" value="Cation_efflux"/>
    <property type="match status" value="1"/>
</dbReference>
<dbReference type="PANTHER" id="PTHR11562:SF17">
    <property type="entry name" value="RE54080P-RELATED"/>
    <property type="match status" value="1"/>
</dbReference>
<dbReference type="Proteomes" id="UP000425411">
    <property type="component" value="Chromosome"/>
</dbReference>
<dbReference type="GO" id="GO:0005886">
    <property type="term" value="C:plasma membrane"/>
    <property type="evidence" value="ECO:0007669"/>
    <property type="project" value="TreeGrafter"/>
</dbReference>
<feature type="transmembrane region" description="Helical" evidence="8">
    <location>
        <begin position="21"/>
        <end position="42"/>
    </location>
</feature>
<dbReference type="Pfam" id="PF16916">
    <property type="entry name" value="ZT_dimer"/>
    <property type="match status" value="1"/>
</dbReference>
<keyword evidence="6" id="KW-0406">Ion transport</keyword>
<proteinExistence type="inferred from homology"/>
<dbReference type="InterPro" id="IPR027469">
    <property type="entry name" value="Cation_efflux_TMD_sf"/>
</dbReference>
<evidence type="ECO:0000259" key="10">
    <source>
        <dbReference type="Pfam" id="PF16916"/>
    </source>
</evidence>
<feature type="transmembrane region" description="Helical" evidence="8">
    <location>
        <begin position="85"/>
        <end position="106"/>
    </location>
</feature>
<feature type="transmembrane region" description="Helical" evidence="8">
    <location>
        <begin position="126"/>
        <end position="147"/>
    </location>
</feature>
<evidence type="ECO:0000256" key="1">
    <source>
        <dbReference type="ARBA" id="ARBA00004141"/>
    </source>
</evidence>
<dbReference type="EMBL" id="CP046314">
    <property type="protein sequence ID" value="QGS09681.1"/>
    <property type="molecule type" value="Genomic_DNA"/>
</dbReference>
<dbReference type="NCBIfam" id="TIGR01297">
    <property type="entry name" value="CDF"/>
    <property type="match status" value="1"/>
</dbReference>
<accession>A0AAP9HEG3</accession>
<evidence type="ECO:0000256" key="8">
    <source>
        <dbReference type="SAM" id="Phobius"/>
    </source>
</evidence>
<dbReference type="SUPFAM" id="SSF161111">
    <property type="entry name" value="Cation efflux protein transmembrane domain-like"/>
    <property type="match status" value="1"/>
</dbReference>
<organism evidence="11 12">
    <name type="scientific">Gemella morbillorum</name>
    <dbReference type="NCBI Taxonomy" id="29391"/>
    <lineage>
        <taxon>Bacteria</taxon>
        <taxon>Bacillati</taxon>
        <taxon>Bacillota</taxon>
        <taxon>Bacilli</taxon>
        <taxon>Bacillales</taxon>
        <taxon>Gemellaceae</taxon>
        <taxon>Gemella</taxon>
    </lineage>
</organism>
<dbReference type="SUPFAM" id="SSF160240">
    <property type="entry name" value="Cation efflux protein cytoplasmic domain-like"/>
    <property type="match status" value="1"/>
</dbReference>
<evidence type="ECO:0000313" key="11">
    <source>
        <dbReference type="EMBL" id="QGS09681.1"/>
    </source>
</evidence>
<keyword evidence="3" id="KW-0813">Transport</keyword>
<dbReference type="InterPro" id="IPR027470">
    <property type="entry name" value="Cation_efflux_CTD"/>
</dbReference>
<comment type="subcellular location">
    <subcellularLocation>
        <location evidence="1">Membrane</location>
        <topology evidence="1">Multi-pass membrane protein</topology>
    </subcellularLocation>
</comment>
<feature type="transmembrane region" description="Helical" evidence="8">
    <location>
        <begin position="185"/>
        <end position="204"/>
    </location>
</feature>
<evidence type="ECO:0000256" key="5">
    <source>
        <dbReference type="ARBA" id="ARBA00022989"/>
    </source>
</evidence>
<dbReference type="RefSeq" id="WP_004632374.1">
    <property type="nucleotide sequence ID" value="NZ_CP046314.1"/>
</dbReference>